<name>F2U258_SALR5</name>
<dbReference type="InterPro" id="IPR015424">
    <property type="entry name" value="PyrdxlP-dep_Trfase"/>
</dbReference>
<accession>F2U258</accession>
<sequence length="77" mass="8512">MKKRGIAVVVVGYPATPIVESRVRFCISASHTREQLDQALQALDEVADLLGLKYSQHHKPRAFRDIKQIAAAAADKL</sequence>
<gene>
    <name evidence="1" type="ORF">PTSG_02421</name>
</gene>
<evidence type="ECO:0008006" key="3">
    <source>
        <dbReference type="Google" id="ProtNLM"/>
    </source>
</evidence>
<proteinExistence type="predicted"/>
<dbReference type="KEGG" id="sre:PTSG_02421"/>
<dbReference type="SUPFAM" id="SSF53383">
    <property type="entry name" value="PLP-dependent transferases"/>
    <property type="match status" value="1"/>
</dbReference>
<dbReference type="STRING" id="946362.F2U258"/>
<evidence type="ECO:0000313" key="1">
    <source>
        <dbReference type="EMBL" id="EGD81710.1"/>
    </source>
</evidence>
<dbReference type="Gene3D" id="3.90.1150.10">
    <property type="entry name" value="Aspartate Aminotransferase, domain 1"/>
    <property type="match status" value="1"/>
</dbReference>
<organism evidence="1 2">
    <name type="scientific">Salpingoeca rosetta (strain ATCC 50818 / BSB-021)</name>
    <dbReference type="NCBI Taxonomy" id="946362"/>
    <lineage>
        <taxon>Eukaryota</taxon>
        <taxon>Choanoflagellata</taxon>
        <taxon>Craspedida</taxon>
        <taxon>Salpingoecidae</taxon>
        <taxon>Salpingoeca</taxon>
    </lineage>
</organism>
<keyword evidence="2" id="KW-1185">Reference proteome</keyword>
<dbReference type="EMBL" id="GL832959">
    <property type="protein sequence ID" value="EGD81710.1"/>
    <property type="molecule type" value="Genomic_DNA"/>
</dbReference>
<dbReference type="InParanoid" id="F2U258"/>
<dbReference type="AlphaFoldDB" id="F2U258"/>
<reference evidence="1" key="1">
    <citation type="submission" date="2009-08" db="EMBL/GenBank/DDBJ databases">
        <title>Annotation of Salpingoeca rosetta.</title>
        <authorList>
            <consortium name="The Broad Institute Genome Sequencing Platform"/>
            <person name="Russ C."/>
            <person name="Cuomo C."/>
            <person name="Burger G."/>
            <person name="Gray M.W."/>
            <person name="Holland P.W.H."/>
            <person name="King N."/>
            <person name="Lang F.B.F."/>
            <person name="Roger A.J."/>
            <person name="Ruiz-Trillo I."/>
            <person name="Young S.K."/>
            <person name="Zeng Q."/>
            <person name="Gargeya S."/>
            <person name="Alvarado L."/>
            <person name="Berlin A."/>
            <person name="Chapman S.B."/>
            <person name="Chen Z."/>
            <person name="Freedman E."/>
            <person name="Gellesch M."/>
            <person name="Goldberg J."/>
            <person name="Griggs A."/>
            <person name="Gujja S."/>
            <person name="Heilman E."/>
            <person name="Heiman D."/>
            <person name="Howarth C."/>
            <person name="Mehta T."/>
            <person name="Neiman D."/>
            <person name="Pearson M."/>
            <person name="Roberts A."/>
            <person name="Saif S."/>
            <person name="Shea T."/>
            <person name="Shenoy N."/>
            <person name="Sisk P."/>
            <person name="Stolte C."/>
            <person name="Sykes S."/>
            <person name="White J."/>
            <person name="Yandava C."/>
            <person name="Haas B."/>
            <person name="Nusbaum C."/>
            <person name="Birren B."/>
        </authorList>
    </citation>
    <scope>NUCLEOTIDE SEQUENCE</scope>
    <source>
        <strain evidence="1">ATCC 50818</strain>
    </source>
</reference>
<dbReference type="eggNOG" id="KOG1357">
    <property type="taxonomic scope" value="Eukaryota"/>
</dbReference>
<dbReference type="Proteomes" id="UP000007799">
    <property type="component" value="Unassembled WGS sequence"/>
</dbReference>
<dbReference type="OrthoDB" id="65434at2759"/>
<dbReference type="GeneID" id="16077506"/>
<protein>
    <recommendedName>
        <fullName evidence="3">Aminotransferase class I/classII domain-containing protein</fullName>
    </recommendedName>
</protein>
<evidence type="ECO:0000313" key="2">
    <source>
        <dbReference type="Proteomes" id="UP000007799"/>
    </source>
</evidence>
<dbReference type="InterPro" id="IPR015422">
    <property type="entry name" value="PyrdxlP-dep_Trfase_small"/>
</dbReference>
<dbReference type="RefSeq" id="XP_004996914.1">
    <property type="nucleotide sequence ID" value="XM_004996857.1"/>
</dbReference>